<dbReference type="Proteomes" id="UP001188597">
    <property type="component" value="Unassembled WGS sequence"/>
</dbReference>
<organism evidence="4 5">
    <name type="scientific">Escallonia herrerae</name>
    <dbReference type="NCBI Taxonomy" id="1293975"/>
    <lineage>
        <taxon>Eukaryota</taxon>
        <taxon>Viridiplantae</taxon>
        <taxon>Streptophyta</taxon>
        <taxon>Embryophyta</taxon>
        <taxon>Tracheophyta</taxon>
        <taxon>Spermatophyta</taxon>
        <taxon>Magnoliopsida</taxon>
        <taxon>eudicotyledons</taxon>
        <taxon>Gunneridae</taxon>
        <taxon>Pentapetalae</taxon>
        <taxon>asterids</taxon>
        <taxon>campanulids</taxon>
        <taxon>Escalloniales</taxon>
        <taxon>Escalloniaceae</taxon>
        <taxon>Escallonia</taxon>
    </lineage>
</organism>
<sequence length="146" mass="16137">MEIKDRSKDIIITGGENVSSVEVESVLYTHTAVNEVAVVARPDEFRGETPCAFVSVKVDVVASPTEKDMIEYCKDRLPHYMVPKTVVFMEELPKTASGKIQKFSLRKIAQGMRNIIEAVAPAEFGSSTSSYVVRLEDGYTSAIVLF</sequence>
<dbReference type="PANTHER" id="PTHR43859">
    <property type="entry name" value="ACYL-ACTIVATING ENZYME"/>
    <property type="match status" value="1"/>
</dbReference>
<evidence type="ECO:0000256" key="1">
    <source>
        <dbReference type="ARBA" id="ARBA00006432"/>
    </source>
</evidence>
<comment type="similarity">
    <text evidence="1">Belongs to the ATP-dependent AMP-binding enzyme family.</text>
</comment>
<dbReference type="Pfam" id="PF13193">
    <property type="entry name" value="AMP-binding_C"/>
    <property type="match status" value="1"/>
</dbReference>
<name>A0AA88WGT2_9ASTE</name>
<dbReference type="FunFam" id="3.30.300.30:FF:000008">
    <property type="entry name" value="2,3-dihydroxybenzoate-AMP ligase"/>
    <property type="match status" value="1"/>
</dbReference>
<gene>
    <name evidence="4" type="ORF">RJ639_042267</name>
</gene>
<evidence type="ECO:0000256" key="2">
    <source>
        <dbReference type="ARBA" id="ARBA00022598"/>
    </source>
</evidence>
<dbReference type="EMBL" id="JAVXUP010000453">
    <property type="protein sequence ID" value="KAK3027591.1"/>
    <property type="molecule type" value="Genomic_DNA"/>
</dbReference>
<keyword evidence="2" id="KW-0436">Ligase</keyword>
<accession>A0AA88WGT2</accession>
<protein>
    <recommendedName>
        <fullName evidence="3">AMP-binding enzyme C-terminal domain-containing protein</fullName>
    </recommendedName>
</protein>
<evidence type="ECO:0000259" key="3">
    <source>
        <dbReference type="Pfam" id="PF13193"/>
    </source>
</evidence>
<feature type="domain" description="AMP-binding enzyme C-terminal" evidence="3">
    <location>
        <begin position="22"/>
        <end position="99"/>
    </location>
</feature>
<dbReference type="InterPro" id="IPR025110">
    <property type="entry name" value="AMP-bd_C"/>
</dbReference>
<dbReference type="Gene3D" id="3.30.300.30">
    <property type="match status" value="1"/>
</dbReference>
<evidence type="ECO:0000313" key="4">
    <source>
        <dbReference type="EMBL" id="KAK3027591.1"/>
    </source>
</evidence>
<dbReference type="AlphaFoldDB" id="A0AA88WGT2"/>
<dbReference type="GO" id="GO:0016874">
    <property type="term" value="F:ligase activity"/>
    <property type="evidence" value="ECO:0007669"/>
    <property type="project" value="UniProtKB-KW"/>
</dbReference>
<reference evidence="4" key="1">
    <citation type="submission" date="2022-12" db="EMBL/GenBank/DDBJ databases">
        <title>Draft genome assemblies for two species of Escallonia (Escalloniales).</title>
        <authorList>
            <person name="Chanderbali A."/>
            <person name="Dervinis C."/>
            <person name="Anghel I."/>
            <person name="Soltis D."/>
            <person name="Soltis P."/>
            <person name="Zapata F."/>
        </authorList>
    </citation>
    <scope>NUCLEOTIDE SEQUENCE</scope>
    <source>
        <strain evidence="4">UCBG64.0493</strain>
        <tissue evidence="4">Leaf</tissue>
    </source>
</reference>
<evidence type="ECO:0000313" key="5">
    <source>
        <dbReference type="Proteomes" id="UP001188597"/>
    </source>
</evidence>
<keyword evidence="5" id="KW-1185">Reference proteome</keyword>
<dbReference type="PANTHER" id="PTHR43859:SF57">
    <property type="entry name" value="ACYL-ACTIVATING ENZYME 8-RELATED"/>
    <property type="match status" value="1"/>
</dbReference>
<dbReference type="SUPFAM" id="SSF56801">
    <property type="entry name" value="Acetyl-CoA synthetase-like"/>
    <property type="match status" value="1"/>
</dbReference>
<proteinExistence type="inferred from homology"/>
<dbReference type="InterPro" id="IPR045851">
    <property type="entry name" value="AMP-bd_C_sf"/>
</dbReference>
<comment type="caution">
    <text evidence="4">The sequence shown here is derived from an EMBL/GenBank/DDBJ whole genome shotgun (WGS) entry which is preliminary data.</text>
</comment>